<sequence>MLYREVPKSGDKLSILGFGAMRLPEKNSGIDHEKATTLIRHAIDNGVNYIDTAWTYHGEESEKFLGDALADGYREKVRIATKMPHWLVSSRQDMDRFLELQLERLRTDNIDYYLIHSLTASGWREIKDKGVLEFVDAAKKDGRIRNAGFSFHDNTEVFKEIVDSYDWDICLIQYNYLDENHQAGTEGLKYAAEKDIGVIVMEPLRGGSLATNIPPEVERIWDEATIKRNPAEWGLRWIWNHPEVTVVLSGMSDISQLDENIRTASEAFPDSLTEDELNTVRRAAKKYKELVTIPCTGCNYCMPCPVGVDIPGCFDLYNSGEIFGHNDSSAKHRYLLYQMGILGERSSASLCVSCGKCVEKCPQQIDIPGKMKEVEAQFERPVVKLKASAMRRILPVFRRVGFLKYR</sequence>
<feature type="domain" description="4Fe-4S ferredoxin-type" evidence="1">
    <location>
        <begin position="342"/>
        <end position="370"/>
    </location>
</feature>
<dbReference type="InterPro" id="IPR023210">
    <property type="entry name" value="NADP_OxRdtase_dom"/>
</dbReference>
<dbReference type="GeneID" id="55820428"/>
<dbReference type="InterPro" id="IPR017896">
    <property type="entry name" value="4Fe4S_Fe-S-bd"/>
</dbReference>
<dbReference type="PANTHER" id="PTHR43312">
    <property type="entry name" value="D-THREO-ALDOSE 1-DEHYDROGENASE"/>
    <property type="match status" value="1"/>
</dbReference>
<dbReference type="SUPFAM" id="SSF46548">
    <property type="entry name" value="alpha-helical ferredoxin"/>
    <property type="match status" value="1"/>
</dbReference>
<name>A0A7D5I7J2_9EURY</name>
<dbReference type="Pfam" id="PF00248">
    <property type="entry name" value="Aldo_ket_red"/>
    <property type="match status" value="1"/>
</dbReference>
<keyword evidence="3" id="KW-1185">Reference proteome</keyword>
<dbReference type="InterPro" id="IPR036812">
    <property type="entry name" value="NAD(P)_OxRdtase_dom_sf"/>
</dbReference>
<dbReference type="PROSITE" id="PS00198">
    <property type="entry name" value="4FE4S_FER_1"/>
    <property type="match status" value="1"/>
</dbReference>
<dbReference type="Gene3D" id="3.20.20.100">
    <property type="entry name" value="NADP-dependent oxidoreductase domain"/>
    <property type="match status" value="1"/>
</dbReference>
<dbReference type="RefSeq" id="WP_176964205.1">
    <property type="nucleotide sequence ID" value="NZ_CP058215.1"/>
</dbReference>
<evidence type="ECO:0000313" key="3">
    <source>
        <dbReference type="Proteomes" id="UP000509594"/>
    </source>
</evidence>
<dbReference type="Proteomes" id="UP000509594">
    <property type="component" value="Chromosome"/>
</dbReference>
<gene>
    <name evidence="2" type="ORF">HWN40_02095</name>
</gene>
<dbReference type="KEGG" id="mzi:HWN40_02095"/>
<protein>
    <submittedName>
        <fullName evidence="2">Aldo/keto reductase</fullName>
    </submittedName>
</protein>
<dbReference type="InterPro" id="IPR017900">
    <property type="entry name" value="4Fe4S_Fe_S_CS"/>
</dbReference>
<dbReference type="InterPro" id="IPR053135">
    <property type="entry name" value="AKR2_Oxidoreductase"/>
</dbReference>
<dbReference type="GO" id="GO:0016491">
    <property type="term" value="F:oxidoreductase activity"/>
    <property type="evidence" value="ECO:0007669"/>
    <property type="project" value="UniProtKB-ARBA"/>
</dbReference>
<dbReference type="SUPFAM" id="SSF51430">
    <property type="entry name" value="NAD(P)-linked oxidoreductase"/>
    <property type="match status" value="1"/>
</dbReference>
<organism evidence="2 3">
    <name type="scientific">Methanolobus zinderi</name>
    <dbReference type="NCBI Taxonomy" id="536044"/>
    <lineage>
        <taxon>Archaea</taxon>
        <taxon>Methanobacteriati</taxon>
        <taxon>Methanobacteriota</taxon>
        <taxon>Stenosarchaea group</taxon>
        <taxon>Methanomicrobia</taxon>
        <taxon>Methanosarcinales</taxon>
        <taxon>Methanosarcinaceae</taxon>
        <taxon>Methanolobus</taxon>
    </lineage>
</organism>
<dbReference type="OrthoDB" id="28487at2157"/>
<accession>A0A7D5I7J2</accession>
<evidence type="ECO:0000313" key="2">
    <source>
        <dbReference type="EMBL" id="QLC49142.1"/>
    </source>
</evidence>
<dbReference type="AlphaFoldDB" id="A0A7D5I7J2"/>
<proteinExistence type="predicted"/>
<dbReference type="PROSITE" id="PS51379">
    <property type="entry name" value="4FE4S_FER_2"/>
    <property type="match status" value="1"/>
</dbReference>
<evidence type="ECO:0000259" key="1">
    <source>
        <dbReference type="PROSITE" id="PS51379"/>
    </source>
</evidence>
<dbReference type="EMBL" id="CP058215">
    <property type="protein sequence ID" value="QLC49142.1"/>
    <property type="molecule type" value="Genomic_DNA"/>
</dbReference>
<dbReference type="Pfam" id="PF13187">
    <property type="entry name" value="Fer4_9"/>
    <property type="match status" value="1"/>
</dbReference>
<dbReference type="CDD" id="cd19096">
    <property type="entry name" value="AKR_Fe-S_oxidoreductase"/>
    <property type="match status" value="1"/>
</dbReference>
<reference evidence="2 3" key="1">
    <citation type="submission" date="2020-06" db="EMBL/GenBank/DDBJ databases">
        <title>Methanolobus halotolerans sp. nov., isolated from a saline lake Tus in Siberia.</title>
        <authorList>
            <person name="Shen Y."/>
            <person name="Chen S.-C."/>
            <person name="Lai M.-C."/>
            <person name="Huang H.-H."/>
            <person name="Chiu H.-H."/>
            <person name="Tang S.-L."/>
            <person name="Rogozin D.Y."/>
            <person name="Degermendzhy A.G."/>
        </authorList>
    </citation>
    <scope>NUCLEOTIDE SEQUENCE [LARGE SCALE GENOMIC DNA]</scope>
    <source>
        <strain evidence="2 3">DSM 21339</strain>
    </source>
</reference>
<dbReference type="PANTHER" id="PTHR43312:SF2">
    <property type="entry name" value="OXIDOREDUCTASE"/>
    <property type="match status" value="1"/>
</dbReference>